<dbReference type="GO" id="GO:0004540">
    <property type="term" value="F:RNA nuclease activity"/>
    <property type="evidence" value="ECO:0007669"/>
    <property type="project" value="InterPro"/>
</dbReference>
<reference evidence="10 11" key="1">
    <citation type="submission" date="2020-04" db="EMBL/GenBank/DDBJ databases">
        <title>MicrobeNet Type strains.</title>
        <authorList>
            <person name="Nicholson A.C."/>
        </authorList>
    </citation>
    <scope>NUCLEOTIDE SEQUENCE [LARGE SCALE GENOMIC DNA]</scope>
    <source>
        <strain evidence="10 11">ATCC BAA-14</strain>
    </source>
</reference>
<dbReference type="GO" id="GO:0000287">
    <property type="term" value="F:magnesium ion binding"/>
    <property type="evidence" value="ECO:0007669"/>
    <property type="project" value="UniProtKB-UniRule"/>
</dbReference>
<dbReference type="SUPFAM" id="SSF88723">
    <property type="entry name" value="PIN domain-like"/>
    <property type="match status" value="1"/>
</dbReference>
<evidence type="ECO:0000256" key="6">
    <source>
        <dbReference type="ARBA" id="ARBA00022842"/>
    </source>
</evidence>
<dbReference type="AlphaFoldDB" id="A0A846WG77"/>
<dbReference type="EC" id="3.1.-.-" evidence="8"/>
<dbReference type="Pfam" id="PF01850">
    <property type="entry name" value="PIN"/>
    <property type="match status" value="1"/>
</dbReference>
<evidence type="ECO:0000313" key="10">
    <source>
        <dbReference type="EMBL" id="NKY00782.1"/>
    </source>
</evidence>
<keyword evidence="8" id="KW-0800">Toxin</keyword>
<feature type="domain" description="PIN" evidence="9">
    <location>
        <begin position="2"/>
        <end position="122"/>
    </location>
</feature>
<dbReference type="CDD" id="cd18731">
    <property type="entry name" value="PIN_NgFitB-like"/>
    <property type="match status" value="1"/>
</dbReference>
<comment type="cofactor">
    <cofactor evidence="1 8">
        <name>Mg(2+)</name>
        <dbReference type="ChEBI" id="CHEBI:18420"/>
    </cofactor>
</comment>
<name>A0A846WG77_9ACTN</name>
<keyword evidence="2 8" id="KW-1277">Toxin-antitoxin system</keyword>
<gene>
    <name evidence="8" type="primary">vapC</name>
    <name evidence="10" type="ORF">HGA05_04275</name>
</gene>
<dbReference type="InterPro" id="IPR022907">
    <property type="entry name" value="VapC_family"/>
</dbReference>
<comment type="caution">
    <text evidence="10">The sequence shown here is derived from an EMBL/GenBank/DDBJ whole genome shotgun (WGS) entry which is preliminary data.</text>
</comment>
<protein>
    <recommendedName>
        <fullName evidence="8">Ribonuclease VapC</fullName>
        <shortName evidence="8">RNase VapC</shortName>
        <ecNumber evidence="8">3.1.-.-</ecNumber>
    </recommendedName>
    <alternativeName>
        <fullName evidence="8">Toxin VapC</fullName>
    </alternativeName>
</protein>
<feature type="binding site" evidence="8">
    <location>
        <position position="104"/>
    </location>
    <ligand>
        <name>Mg(2+)</name>
        <dbReference type="ChEBI" id="CHEBI:18420"/>
    </ligand>
</feature>
<dbReference type="Proteomes" id="UP000563898">
    <property type="component" value="Unassembled WGS sequence"/>
</dbReference>
<dbReference type="PANTHER" id="PTHR33653">
    <property type="entry name" value="RIBONUCLEASE VAPC2"/>
    <property type="match status" value="1"/>
</dbReference>
<dbReference type="RefSeq" id="WP_006369353.1">
    <property type="nucleotide sequence ID" value="NZ_CP073075.1"/>
</dbReference>
<dbReference type="GO" id="GO:0016787">
    <property type="term" value="F:hydrolase activity"/>
    <property type="evidence" value="ECO:0007669"/>
    <property type="project" value="UniProtKB-KW"/>
</dbReference>
<dbReference type="GO" id="GO:0090729">
    <property type="term" value="F:toxin activity"/>
    <property type="evidence" value="ECO:0007669"/>
    <property type="project" value="UniProtKB-KW"/>
</dbReference>
<evidence type="ECO:0000256" key="3">
    <source>
        <dbReference type="ARBA" id="ARBA00022722"/>
    </source>
</evidence>
<dbReference type="InterPro" id="IPR050556">
    <property type="entry name" value="Type_II_TA_system_RNase"/>
</dbReference>
<evidence type="ECO:0000256" key="5">
    <source>
        <dbReference type="ARBA" id="ARBA00022801"/>
    </source>
</evidence>
<keyword evidence="3 8" id="KW-0540">Nuclease</keyword>
<keyword evidence="5 8" id="KW-0378">Hydrolase</keyword>
<organism evidence="10 11">
    <name type="scientific">Gordonia polyisoprenivorans</name>
    <dbReference type="NCBI Taxonomy" id="84595"/>
    <lineage>
        <taxon>Bacteria</taxon>
        <taxon>Bacillati</taxon>
        <taxon>Actinomycetota</taxon>
        <taxon>Actinomycetes</taxon>
        <taxon>Mycobacteriales</taxon>
        <taxon>Gordoniaceae</taxon>
        <taxon>Gordonia</taxon>
    </lineage>
</organism>
<evidence type="ECO:0000256" key="8">
    <source>
        <dbReference type="HAMAP-Rule" id="MF_00265"/>
    </source>
</evidence>
<evidence type="ECO:0000256" key="7">
    <source>
        <dbReference type="ARBA" id="ARBA00038093"/>
    </source>
</evidence>
<evidence type="ECO:0000259" key="9">
    <source>
        <dbReference type="Pfam" id="PF01850"/>
    </source>
</evidence>
<dbReference type="EMBL" id="JAAXPC010000002">
    <property type="protein sequence ID" value="NKY00782.1"/>
    <property type="molecule type" value="Genomic_DNA"/>
</dbReference>
<feature type="binding site" evidence="8">
    <location>
        <position position="5"/>
    </location>
    <ligand>
        <name>Mg(2+)</name>
        <dbReference type="ChEBI" id="CHEBI:18420"/>
    </ligand>
</feature>
<keyword evidence="4 8" id="KW-0479">Metal-binding</keyword>
<proteinExistence type="inferred from homology"/>
<accession>A0A846WG77</accession>
<dbReference type="InterPro" id="IPR029060">
    <property type="entry name" value="PIN-like_dom_sf"/>
</dbReference>
<dbReference type="Gene3D" id="3.40.50.1010">
    <property type="entry name" value="5'-nuclease"/>
    <property type="match status" value="1"/>
</dbReference>
<keyword evidence="6 8" id="KW-0460">Magnesium</keyword>
<comment type="similarity">
    <text evidence="7 8">Belongs to the PINc/VapC protein family.</text>
</comment>
<comment type="function">
    <text evidence="8">Toxic component of a toxin-antitoxin (TA) system. An RNase.</text>
</comment>
<evidence type="ECO:0000256" key="1">
    <source>
        <dbReference type="ARBA" id="ARBA00001946"/>
    </source>
</evidence>
<dbReference type="HAMAP" id="MF_00265">
    <property type="entry name" value="VapC_Nob1"/>
    <property type="match status" value="1"/>
</dbReference>
<evidence type="ECO:0000256" key="2">
    <source>
        <dbReference type="ARBA" id="ARBA00022649"/>
    </source>
</evidence>
<evidence type="ECO:0000256" key="4">
    <source>
        <dbReference type="ARBA" id="ARBA00022723"/>
    </source>
</evidence>
<dbReference type="PANTHER" id="PTHR33653:SF1">
    <property type="entry name" value="RIBONUCLEASE VAPC2"/>
    <property type="match status" value="1"/>
</dbReference>
<dbReference type="InterPro" id="IPR002716">
    <property type="entry name" value="PIN_dom"/>
</dbReference>
<evidence type="ECO:0000313" key="11">
    <source>
        <dbReference type="Proteomes" id="UP000563898"/>
    </source>
</evidence>
<sequence>MIILDTNVISELMRSNPNELVLDWVDAAPSADVMTTAVTAAELLYGIERLAQGGKQQDLRARVEELLIDDFRGRVLPFDLSAATHYATLVAERERIGRPISMADAQIAAICATHDAQLATRNVGDFVDLGIVVINPWDPLGER</sequence>